<gene>
    <name evidence="2" type="ORF">G2W53_034974</name>
</gene>
<evidence type="ECO:0000256" key="1">
    <source>
        <dbReference type="SAM" id="MobiDB-lite"/>
    </source>
</evidence>
<dbReference type="Proteomes" id="UP000634136">
    <property type="component" value="Unassembled WGS sequence"/>
</dbReference>
<protein>
    <submittedName>
        <fullName evidence="2">Uncharacterized protein</fullName>
    </submittedName>
</protein>
<comment type="caution">
    <text evidence="2">The sequence shown here is derived from an EMBL/GenBank/DDBJ whole genome shotgun (WGS) entry which is preliminary data.</text>
</comment>
<name>A0A834SRJ8_9FABA</name>
<keyword evidence="3" id="KW-1185">Reference proteome</keyword>
<organism evidence="2 3">
    <name type="scientific">Senna tora</name>
    <dbReference type="NCBI Taxonomy" id="362788"/>
    <lineage>
        <taxon>Eukaryota</taxon>
        <taxon>Viridiplantae</taxon>
        <taxon>Streptophyta</taxon>
        <taxon>Embryophyta</taxon>
        <taxon>Tracheophyta</taxon>
        <taxon>Spermatophyta</taxon>
        <taxon>Magnoliopsida</taxon>
        <taxon>eudicotyledons</taxon>
        <taxon>Gunneridae</taxon>
        <taxon>Pentapetalae</taxon>
        <taxon>rosids</taxon>
        <taxon>fabids</taxon>
        <taxon>Fabales</taxon>
        <taxon>Fabaceae</taxon>
        <taxon>Caesalpinioideae</taxon>
        <taxon>Cassia clade</taxon>
        <taxon>Senna</taxon>
    </lineage>
</organism>
<reference evidence="2" key="1">
    <citation type="submission" date="2020-09" db="EMBL/GenBank/DDBJ databases">
        <title>Genome-Enabled Discovery of Anthraquinone Biosynthesis in Senna tora.</title>
        <authorList>
            <person name="Kang S.-H."/>
            <person name="Pandey R.P."/>
            <person name="Lee C.-M."/>
            <person name="Sim J.-S."/>
            <person name="Jeong J.-T."/>
            <person name="Choi B.-S."/>
            <person name="Jung M."/>
            <person name="Ginzburg D."/>
            <person name="Zhao K."/>
            <person name="Won S.Y."/>
            <person name="Oh T.-J."/>
            <person name="Yu Y."/>
            <person name="Kim N.-H."/>
            <person name="Lee O.R."/>
            <person name="Lee T.-H."/>
            <person name="Bashyal P."/>
            <person name="Kim T.-S."/>
            <person name="Lee W.-H."/>
            <person name="Kawkins C."/>
            <person name="Kim C.-K."/>
            <person name="Kim J.S."/>
            <person name="Ahn B.O."/>
            <person name="Rhee S.Y."/>
            <person name="Sohng J.K."/>
        </authorList>
    </citation>
    <scope>NUCLEOTIDE SEQUENCE</scope>
    <source>
        <tissue evidence="2">Leaf</tissue>
    </source>
</reference>
<proteinExistence type="predicted"/>
<accession>A0A834SRJ8</accession>
<feature type="compositionally biased region" description="Polar residues" evidence="1">
    <location>
        <begin position="100"/>
        <end position="116"/>
    </location>
</feature>
<dbReference type="OrthoDB" id="2919534at2759"/>
<sequence>MNLGNWRKNEGNRAKPERGSFSAVLGAIAPQDGAIAPSHCPQWRYSAVLLPPADQRDTETSPFPMVISANVHGDLVKRILVDQGSSVDVLYYHSSSKMGGSYEDLQQSSTKTTNAKRISIKDKREKHRKNKKPNTSSESANTPAPRRPDRASYKRDTHNLIVRARPSCSESLRDPSHSLIGKTFCTKYGKGRSLRHADEED</sequence>
<evidence type="ECO:0000313" key="3">
    <source>
        <dbReference type="Proteomes" id="UP000634136"/>
    </source>
</evidence>
<feature type="region of interest" description="Disordered" evidence="1">
    <location>
        <begin position="100"/>
        <end position="201"/>
    </location>
</feature>
<dbReference type="AlphaFoldDB" id="A0A834SRJ8"/>
<feature type="compositionally biased region" description="Basic and acidic residues" evidence="1">
    <location>
        <begin position="146"/>
        <end position="158"/>
    </location>
</feature>
<evidence type="ECO:0000313" key="2">
    <source>
        <dbReference type="EMBL" id="KAF7808231.1"/>
    </source>
</evidence>
<feature type="compositionally biased region" description="Polar residues" evidence="1">
    <location>
        <begin position="133"/>
        <end position="142"/>
    </location>
</feature>
<dbReference type="EMBL" id="JAAIUW010000011">
    <property type="protein sequence ID" value="KAF7808231.1"/>
    <property type="molecule type" value="Genomic_DNA"/>
</dbReference>